<evidence type="ECO:0000256" key="2">
    <source>
        <dbReference type="ARBA" id="ARBA00023125"/>
    </source>
</evidence>
<dbReference type="CDD" id="cd07377">
    <property type="entry name" value="WHTH_GntR"/>
    <property type="match status" value="1"/>
</dbReference>
<evidence type="ECO:0000313" key="6">
    <source>
        <dbReference type="Proteomes" id="UP000632222"/>
    </source>
</evidence>
<dbReference type="Gene3D" id="1.10.10.10">
    <property type="entry name" value="Winged helix-like DNA-binding domain superfamily/Winged helix DNA-binding domain"/>
    <property type="match status" value="1"/>
</dbReference>
<dbReference type="EMBL" id="BMOD01000009">
    <property type="protein sequence ID" value="GGJ38632.1"/>
    <property type="molecule type" value="Genomic_DNA"/>
</dbReference>
<keyword evidence="1" id="KW-0805">Transcription regulation</keyword>
<evidence type="ECO:0000313" key="5">
    <source>
        <dbReference type="EMBL" id="GGJ38632.1"/>
    </source>
</evidence>
<dbReference type="InterPro" id="IPR000485">
    <property type="entry name" value="AsnC-type_HTH_dom"/>
</dbReference>
<accession>A0ABQ2D1X9</accession>
<dbReference type="InterPro" id="IPR036388">
    <property type="entry name" value="WH-like_DNA-bd_sf"/>
</dbReference>
<dbReference type="PROSITE" id="PS50949">
    <property type="entry name" value="HTH_GNTR"/>
    <property type="match status" value="1"/>
</dbReference>
<dbReference type="SMART" id="SM00895">
    <property type="entry name" value="FCD"/>
    <property type="match status" value="1"/>
</dbReference>
<dbReference type="InterPro" id="IPR036390">
    <property type="entry name" value="WH_DNA-bd_sf"/>
</dbReference>
<reference evidence="6" key="1">
    <citation type="journal article" date="2019" name="Int. J. Syst. Evol. Microbiol.">
        <title>The Global Catalogue of Microorganisms (GCM) 10K type strain sequencing project: providing services to taxonomists for standard genome sequencing and annotation.</title>
        <authorList>
            <consortium name="The Broad Institute Genomics Platform"/>
            <consortium name="The Broad Institute Genome Sequencing Center for Infectious Disease"/>
            <person name="Wu L."/>
            <person name="Ma J."/>
        </authorList>
    </citation>
    <scope>NUCLEOTIDE SEQUENCE [LARGE SCALE GENOMIC DNA]</scope>
    <source>
        <strain evidence="6">JCM 14370</strain>
    </source>
</reference>
<dbReference type="Pfam" id="PF00392">
    <property type="entry name" value="GntR"/>
    <property type="match status" value="1"/>
</dbReference>
<evidence type="ECO:0000259" key="4">
    <source>
        <dbReference type="PROSITE" id="PS50949"/>
    </source>
</evidence>
<proteinExistence type="predicted"/>
<evidence type="ECO:0000256" key="3">
    <source>
        <dbReference type="ARBA" id="ARBA00023163"/>
    </source>
</evidence>
<dbReference type="SUPFAM" id="SSF46785">
    <property type="entry name" value="Winged helix' DNA-binding domain"/>
    <property type="match status" value="1"/>
</dbReference>
<comment type="caution">
    <text evidence="5">The sequence shown here is derived from an EMBL/GenBank/DDBJ whole genome shotgun (WGS) entry which is preliminary data.</text>
</comment>
<dbReference type="SMART" id="SM00345">
    <property type="entry name" value="HTH_GNTR"/>
    <property type="match status" value="1"/>
</dbReference>
<dbReference type="Proteomes" id="UP000632222">
    <property type="component" value="Unassembled WGS sequence"/>
</dbReference>
<dbReference type="InterPro" id="IPR000524">
    <property type="entry name" value="Tscrpt_reg_HTH_GntR"/>
</dbReference>
<protein>
    <submittedName>
        <fullName evidence="5">GntR family transcriptional regulator</fullName>
    </submittedName>
</protein>
<keyword evidence="6" id="KW-1185">Reference proteome</keyword>
<dbReference type="InterPro" id="IPR011711">
    <property type="entry name" value="GntR_C"/>
</dbReference>
<dbReference type="PANTHER" id="PTHR43537">
    <property type="entry name" value="TRANSCRIPTIONAL REGULATOR, GNTR FAMILY"/>
    <property type="match status" value="1"/>
</dbReference>
<sequence length="223" mass="25377">MSPVPADLVPLKRALARDEVYRTLKTWIIEGTLAPRENIRDQELATTLGVSRTPVREALRRLEDEGLIETAKNRWTRVAPLNLRSSQHAYPIIAHLEDLALELAFPQLQEADLQAMEQANRDFQDALSQQDSRSALKNDEAFHGVLLQKSGNPELYKLVSEMKTRLMRLEWYYYRTQGSAAPSVTEHWNLLEALKKHNLPEARAALSANWISSAGRLMDLPEP</sequence>
<dbReference type="PANTHER" id="PTHR43537:SF24">
    <property type="entry name" value="GLUCONATE OPERON TRANSCRIPTIONAL REPRESSOR"/>
    <property type="match status" value="1"/>
</dbReference>
<dbReference type="Pfam" id="PF07729">
    <property type="entry name" value="FCD"/>
    <property type="match status" value="1"/>
</dbReference>
<dbReference type="RefSeq" id="WP_189003116.1">
    <property type="nucleotide sequence ID" value="NZ_BMOD01000009.1"/>
</dbReference>
<feature type="domain" description="HTH gntR-type" evidence="4">
    <location>
        <begin position="14"/>
        <end position="81"/>
    </location>
</feature>
<evidence type="ECO:0000256" key="1">
    <source>
        <dbReference type="ARBA" id="ARBA00023015"/>
    </source>
</evidence>
<gene>
    <name evidence="5" type="ORF">GCM10008938_25910</name>
</gene>
<organism evidence="5 6">
    <name type="scientific">Deinococcus roseus</name>
    <dbReference type="NCBI Taxonomy" id="392414"/>
    <lineage>
        <taxon>Bacteria</taxon>
        <taxon>Thermotogati</taxon>
        <taxon>Deinococcota</taxon>
        <taxon>Deinococci</taxon>
        <taxon>Deinococcales</taxon>
        <taxon>Deinococcaceae</taxon>
        <taxon>Deinococcus</taxon>
    </lineage>
</organism>
<name>A0ABQ2D1X9_9DEIO</name>
<dbReference type="PRINTS" id="PR00033">
    <property type="entry name" value="HTHASNC"/>
</dbReference>
<keyword evidence="2" id="KW-0238">DNA-binding</keyword>
<dbReference type="InterPro" id="IPR008920">
    <property type="entry name" value="TF_FadR/GntR_C"/>
</dbReference>
<keyword evidence="3" id="KW-0804">Transcription</keyword>
<dbReference type="SUPFAM" id="SSF48008">
    <property type="entry name" value="GntR ligand-binding domain-like"/>
    <property type="match status" value="1"/>
</dbReference>
<dbReference type="Gene3D" id="1.20.120.530">
    <property type="entry name" value="GntR ligand-binding domain-like"/>
    <property type="match status" value="1"/>
</dbReference>
<dbReference type="PRINTS" id="PR00035">
    <property type="entry name" value="HTHGNTR"/>
</dbReference>